<dbReference type="WBParaSite" id="PDA_v2.g1907.t1">
    <property type="protein sequence ID" value="PDA_v2.g1907.t1"/>
    <property type="gene ID" value="PDA_v2.g1907"/>
</dbReference>
<proteinExistence type="predicted"/>
<dbReference type="InterPro" id="IPR011333">
    <property type="entry name" value="SKP1/BTB/POZ_sf"/>
</dbReference>
<dbReference type="Proteomes" id="UP000887578">
    <property type="component" value="Unplaced"/>
</dbReference>
<keyword evidence="1" id="KW-1185">Reference proteome</keyword>
<accession>A0A914PW55</accession>
<dbReference type="Gene3D" id="3.30.710.10">
    <property type="entry name" value="Potassium Channel Kv1.1, Chain A"/>
    <property type="match status" value="1"/>
</dbReference>
<organism evidence="1 2">
    <name type="scientific">Panagrolaimus davidi</name>
    <dbReference type="NCBI Taxonomy" id="227884"/>
    <lineage>
        <taxon>Eukaryota</taxon>
        <taxon>Metazoa</taxon>
        <taxon>Ecdysozoa</taxon>
        <taxon>Nematoda</taxon>
        <taxon>Chromadorea</taxon>
        <taxon>Rhabditida</taxon>
        <taxon>Tylenchina</taxon>
        <taxon>Panagrolaimomorpha</taxon>
        <taxon>Panagrolaimoidea</taxon>
        <taxon>Panagrolaimidae</taxon>
        <taxon>Panagrolaimus</taxon>
    </lineage>
</organism>
<evidence type="ECO:0000313" key="1">
    <source>
        <dbReference type="Proteomes" id="UP000887578"/>
    </source>
</evidence>
<reference evidence="2" key="1">
    <citation type="submission" date="2022-11" db="UniProtKB">
        <authorList>
            <consortium name="WormBaseParasite"/>
        </authorList>
    </citation>
    <scope>IDENTIFICATION</scope>
</reference>
<evidence type="ECO:0000313" key="2">
    <source>
        <dbReference type="WBParaSite" id="PDA_v2.g1907.t1"/>
    </source>
</evidence>
<protein>
    <submittedName>
        <fullName evidence="2">Uncharacterized protein</fullName>
    </submittedName>
</protein>
<dbReference type="AlphaFoldDB" id="A0A914PW55"/>
<sequence>MVHKSVLTHNYPVFAAAANEKEWKEGAERKYAIPDFTQKIVQIAVDVIKHMLKLLRKKNISHSFNLLISIKWMNLNTILTPHNIYEYLNLCHSKKCEELLDYCLEYILIFSQNGYAINDKGLLNPEVKLLYADRAMKKPLKHVKTPKNNYYSFLDEREKHRDWTETDAVGCACSDLN</sequence>
<name>A0A914PW55_9BILA</name>